<dbReference type="EMBL" id="JACEFO010002063">
    <property type="protein sequence ID" value="KAF8686624.1"/>
    <property type="molecule type" value="Genomic_DNA"/>
</dbReference>
<accession>A0A835EDQ9</accession>
<dbReference type="GO" id="GO:0015031">
    <property type="term" value="P:protein transport"/>
    <property type="evidence" value="ECO:0007669"/>
    <property type="project" value="UniProtKB-KW"/>
</dbReference>
<evidence type="ECO:0000259" key="4">
    <source>
        <dbReference type="Pfam" id="PF03081"/>
    </source>
</evidence>
<reference evidence="5" key="1">
    <citation type="submission" date="2020-07" db="EMBL/GenBank/DDBJ databases">
        <title>Genome sequence and genetic diversity analysis of an under-domesticated orphan crop, white fonio (Digitaria exilis).</title>
        <authorList>
            <person name="Bennetzen J.L."/>
            <person name="Chen S."/>
            <person name="Ma X."/>
            <person name="Wang X."/>
            <person name="Yssel A.E.J."/>
            <person name="Chaluvadi S.R."/>
            <person name="Johnson M."/>
            <person name="Gangashetty P."/>
            <person name="Hamidou F."/>
            <person name="Sanogo M.D."/>
            <person name="Zwaenepoel A."/>
            <person name="Wallace J."/>
            <person name="Van De Peer Y."/>
            <person name="Van Deynze A."/>
        </authorList>
    </citation>
    <scope>NUCLEOTIDE SEQUENCE</scope>
    <source>
        <tissue evidence="5">Leaves</tissue>
    </source>
</reference>
<dbReference type="InterPro" id="IPR004140">
    <property type="entry name" value="Exo70"/>
</dbReference>
<keyword evidence="3" id="KW-0268">Exocytosis</keyword>
<proteinExistence type="inferred from homology"/>
<keyword evidence="3" id="KW-0653">Protein transport</keyword>
<organism evidence="5 6">
    <name type="scientific">Digitaria exilis</name>
    <dbReference type="NCBI Taxonomy" id="1010633"/>
    <lineage>
        <taxon>Eukaryota</taxon>
        <taxon>Viridiplantae</taxon>
        <taxon>Streptophyta</taxon>
        <taxon>Embryophyta</taxon>
        <taxon>Tracheophyta</taxon>
        <taxon>Spermatophyta</taxon>
        <taxon>Magnoliopsida</taxon>
        <taxon>Liliopsida</taxon>
        <taxon>Poales</taxon>
        <taxon>Poaceae</taxon>
        <taxon>PACMAD clade</taxon>
        <taxon>Panicoideae</taxon>
        <taxon>Panicodae</taxon>
        <taxon>Paniceae</taxon>
        <taxon>Anthephorinae</taxon>
        <taxon>Digitaria</taxon>
    </lineage>
</organism>
<dbReference type="PANTHER" id="PTHR12542">
    <property type="entry name" value="EXOCYST COMPLEX PROTEIN EXO70"/>
    <property type="match status" value="1"/>
</dbReference>
<keyword evidence="6" id="KW-1185">Reference proteome</keyword>
<gene>
    <name evidence="5" type="ORF">HU200_043451</name>
</gene>
<keyword evidence="2 3" id="KW-0813">Transport</keyword>
<dbReference type="AlphaFoldDB" id="A0A835EDQ9"/>
<dbReference type="InterPro" id="IPR046364">
    <property type="entry name" value="Exo70_C"/>
</dbReference>
<dbReference type="SUPFAM" id="SSF74788">
    <property type="entry name" value="Cullin repeat-like"/>
    <property type="match status" value="1"/>
</dbReference>
<name>A0A835EDQ9_9POAL</name>
<dbReference type="GO" id="GO:0000145">
    <property type="term" value="C:exocyst"/>
    <property type="evidence" value="ECO:0007669"/>
    <property type="project" value="InterPro"/>
</dbReference>
<evidence type="ECO:0000256" key="3">
    <source>
        <dbReference type="RuleBase" id="RU365026"/>
    </source>
</evidence>
<comment type="function">
    <text evidence="3">Component of the exocyst complex.</text>
</comment>
<protein>
    <recommendedName>
        <fullName evidence="3">Exocyst subunit Exo70 family protein</fullName>
    </recommendedName>
</protein>
<sequence length="514" mass="58057">MEATGWYGEVWSYRELSGSISTPSGTVSTTAYTSSGSHLSWISMEATLHLEEMEGNDADFVQPAVKKPRKETESEEKMKHIKSLAREFFGEPSANCSIEGADMSVLERWLKEMGVGWVLRLADGARVPRPARLGHTLDAASNWIWALHEIVGTLCLMRSSLPLGRRYRSMLEKEEAATGSEEQVQFASFTQQAILKLLAFVDVLVPDASSNVTFINQGPVPYQKLQRLLYVREALSKTLCKIPLSFDSSPSSEDERIVREIVTVLSAKDGTVVEAIWTQLDKTRNRILVSFTEDGNKDSSATHKATRSFMKYVTLFLLANNNYWLVAPIVSEAASLGKYLPRIGDIPPVKSLALEMVSCLQEKLTNKSEQFPDQSLRFLFLLNNSSFIKDELVSCCYFPQSYKAAVTRKVEGYLENYVQVFCAPVLSCLFNPTTSLCFGKNYSPLDKFESEFQKTYTTQKLWQVPDPKLRRRLREAIIKEIVPAYTNYIEDNKASSPKFTPQDLEEMMQEMFEG</sequence>
<dbReference type="GO" id="GO:0006887">
    <property type="term" value="P:exocytosis"/>
    <property type="evidence" value="ECO:0007669"/>
    <property type="project" value="UniProtKB-KW"/>
</dbReference>
<comment type="similarity">
    <text evidence="1 3">Belongs to the EXO70 family.</text>
</comment>
<evidence type="ECO:0000313" key="6">
    <source>
        <dbReference type="Proteomes" id="UP000636709"/>
    </source>
</evidence>
<dbReference type="Gene3D" id="1.20.1280.170">
    <property type="entry name" value="Exocyst complex component Exo70"/>
    <property type="match status" value="1"/>
</dbReference>
<evidence type="ECO:0000256" key="2">
    <source>
        <dbReference type="ARBA" id="ARBA00022448"/>
    </source>
</evidence>
<evidence type="ECO:0000313" key="5">
    <source>
        <dbReference type="EMBL" id="KAF8686624.1"/>
    </source>
</evidence>
<dbReference type="InterPro" id="IPR016159">
    <property type="entry name" value="Cullin_repeat-like_dom_sf"/>
</dbReference>
<evidence type="ECO:0000256" key="1">
    <source>
        <dbReference type="ARBA" id="ARBA00006756"/>
    </source>
</evidence>
<comment type="caution">
    <text evidence="5">The sequence shown here is derived from an EMBL/GenBank/DDBJ whole genome shotgun (WGS) entry which is preliminary data.</text>
</comment>
<dbReference type="PANTHER" id="PTHR12542:SF137">
    <property type="entry name" value="EXOCYST SUBUNIT EXO70 FAMILY PROTEIN"/>
    <property type="match status" value="1"/>
</dbReference>
<dbReference type="GO" id="GO:0005546">
    <property type="term" value="F:phosphatidylinositol-4,5-bisphosphate binding"/>
    <property type="evidence" value="ECO:0007669"/>
    <property type="project" value="InterPro"/>
</dbReference>
<dbReference type="Pfam" id="PF03081">
    <property type="entry name" value="Exo70_C"/>
    <property type="match status" value="1"/>
</dbReference>
<feature type="domain" description="Exocyst complex subunit Exo70 C-terminal" evidence="4">
    <location>
        <begin position="142"/>
        <end position="510"/>
    </location>
</feature>
<dbReference type="OrthoDB" id="696543at2759"/>
<dbReference type="Proteomes" id="UP000636709">
    <property type="component" value="Unassembled WGS sequence"/>
</dbReference>